<dbReference type="EMBL" id="QHHU01000111">
    <property type="protein sequence ID" value="RSM35277.1"/>
    <property type="molecule type" value="Genomic_DNA"/>
</dbReference>
<gene>
    <name evidence="2" type="ORF">DMA12_44890</name>
</gene>
<dbReference type="RefSeq" id="WP_020640696.1">
    <property type="nucleotide sequence ID" value="NZ_QHHU01000111.1"/>
</dbReference>
<sequence length="105" mass="11613">MARTRAASPQTVGVLQQLAQNAQDWQYGYDLSRSTGLKSGTLYPILIRLAEWGWLETRWAEPECIGRPARHLYRLTTDGMAAAATLTATAEARGTAQRRPRPALS</sequence>
<dbReference type="InterPro" id="IPR036390">
    <property type="entry name" value="WH_DNA-bd_sf"/>
</dbReference>
<comment type="caution">
    <text evidence="2">The sequence shown here is derived from an EMBL/GenBank/DDBJ whole genome shotgun (WGS) entry which is preliminary data.</text>
</comment>
<dbReference type="InterPro" id="IPR005149">
    <property type="entry name" value="Tscrpt_reg_PadR_N"/>
</dbReference>
<evidence type="ECO:0000259" key="1">
    <source>
        <dbReference type="Pfam" id="PF03551"/>
    </source>
</evidence>
<dbReference type="Gene3D" id="1.10.10.10">
    <property type="entry name" value="Winged helix-like DNA-binding domain superfamily/Winged helix DNA-binding domain"/>
    <property type="match status" value="1"/>
</dbReference>
<feature type="domain" description="Transcription regulator PadR N-terminal" evidence="1">
    <location>
        <begin position="35"/>
        <end position="83"/>
    </location>
</feature>
<keyword evidence="3" id="KW-1185">Reference proteome</keyword>
<reference evidence="2 3" key="1">
    <citation type="submission" date="2018-05" db="EMBL/GenBank/DDBJ databases">
        <title>Evolution of GPA BGCs.</title>
        <authorList>
            <person name="Waglechner N."/>
            <person name="Wright G.D."/>
        </authorList>
    </citation>
    <scope>NUCLEOTIDE SEQUENCE [LARGE SCALE GENOMIC DNA]</scope>
    <source>
        <strain evidence="2 3">DSM 5908</strain>
    </source>
</reference>
<name>A0A428VWV2_AMYBA</name>
<proteinExistence type="predicted"/>
<dbReference type="Proteomes" id="UP000286716">
    <property type="component" value="Unassembled WGS sequence"/>
</dbReference>
<accession>A0A428VWV2</accession>
<dbReference type="SUPFAM" id="SSF46785">
    <property type="entry name" value="Winged helix' DNA-binding domain"/>
    <property type="match status" value="1"/>
</dbReference>
<dbReference type="OrthoDB" id="122286at2"/>
<protein>
    <submittedName>
        <fullName evidence="2">PadR family transcriptional regulator</fullName>
    </submittedName>
</protein>
<evidence type="ECO:0000313" key="3">
    <source>
        <dbReference type="Proteomes" id="UP000286716"/>
    </source>
</evidence>
<dbReference type="AlphaFoldDB" id="A0A428VWV2"/>
<dbReference type="InterPro" id="IPR036388">
    <property type="entry name" value="WH-like_DNA-bd_sf"/>
</dbReference>
<dbReference type="Pfam" id="PF03551">
    <property type="entry name" value="PadR"/>
    <property type="match status" value="1"/>
</dbReference>
<evidence type="ECO:0000313" key="2">
    <source>
        <dbReference type="EMBL" id="RSM35277.1"/>
    </source>
</evidence>
<organism evidence="2 3">
    <name type="scientific">Amycolatopsis balhimycina DSM 5908</name>
    <dbReference type="NCBI Taxonomy" id="1081091"/>
    <lineage>
        <taxon>Bacteria</taxon>
        <taxon>Bacillati</taxon>
        <taxon>Actinomycetota</taxon>
        <taxon>Actinomycetes</taxon>
        <taxon>Pseudonocardiales</taxon>
        <taxon>Pseudonocardiaceae</taxon>
        <taxon>Amycolatopsis</taxon>
    </lineage>
</organism>